<dbReference type="InterPro" id="IPR036237">
    <property type="entry name" value="Xyl_isomerase-like_sf"/>
</dbReference>
<feature type="domain" description="Xylose isomerase-like TIM barrel" evidence="1">
    <location>
        <begin position="109"/>
        <end position="199"/>
    </location>
</feature>
<name>A0A841GYX2_9BACT</name>
<evidence type="ECO:0000259" key="1">
    <source>
        <dbReference type="Pfam" id="PF01261"/>
    </source>
</evidence>
<evidence type="ECO:0000313" key="3">
    <source>
        <dbReference type="Proteomes" id="UP000582837"/>
    </source>
</evidence>
<dbReference type="AlphaFoldDB" id="A0A841GYX2"/>
<dbReference type="Pfam" id="PF01261">
    <property type="entry name" value="AP_endonuc_2"/>
    <property type="match status" value="1"/>
</dbReference>
<dbReference type="EMBL" id="JACHIA010000006">
    <property type="protein sequence ID" value="MBB6070947.1"/>
    <property type="molecule type" value="Genomic_DNA"/>
</dbReference>
<gene>
    <name evidence="2" type="ORF">HNQ61_002569</name>
</gene>
<comment type="caution">
    <text evidence="2">The sequence shown here is derived from an EMBL/GenBank/DDBJ whole genome shotgun (WGS) entry which is preliminary data.</text>
</comment>
<dbReference type="SUPFAM" id="SSF51658">
    <property type="entry name" value="Xylose isomerase-like"/>
    <property type="match status" value="1"/>
</dbReference>
<protein>
    <recommendedName>
        <fullName evidence="1">Xylose isomerase-like TIM barrel domain-containing protein</fullName>
    </recommendedName>
</protein>
<evidence type="ECO:0000313" key="2">
    <source>
        <dbReference type="EMBL" id="MBB6070947.1"/>
    </source>
</evidence>
<reference evidence="2 3" key="1">
    <citation type="submission" date="2020-08" db="EMBL/GenBank/DDBJ databases">
        <title>Genomic Encyclopedia of Type Strains, Phase IV (KMG-IV): sequencing the most valuable type-strain genomes for metagenomic binning, comparative biology and taxonomic classification.</title>
        <authorList>
            <person name="Goeker M."/>
        </authorList>
    </citation>
    <scope>NUCLEOTIDE SEQUENCE [LARGE SCALE GENOMIC DNA]</scope>
    <source>
        <strain evidence="2 3">DSM 29007</strain>
    </source>
</reference>
<accession>A0A841GYX2</accession>
<proteinExistence type="predicted"/>
<dbReference type="Proteomes" id="UP000582837">
    <property type="component" value="Unassembled WGS sequence"/>
</dbReference>
<dbReference type="RefSeq" id="WP_170033379.1">
    <property type="nucleotide sequence ID" value="NZ_JABDTL010000001.1"/>
</dbReference>
<dbReference type="Gene3D" id="3.20.20.150">
    <property type="entry name" value="Divalent-metal-dependent TIM barrel enzymes"/>
    <property type="match status" value="1"/>
</dbReference>
<organism evidence="2 3">
    <name type="scientific">Longimicrobium terrae</name>
    <dbReference type="NCBI Taxonomy" id="1639882"/>
    <lineage>
        <taxon>Bacteria</taxon>
        <taxon>Pseudomonadati</taxon>
        <taxon>Gemmatimonadota</taxon>
        <taxon>Longimicrobiia</taxon>
        <taxon>Longimicrobiales</taxon>
        <taxon>Longimicrobiaceae</taxon>
        <taxon>Longimicrobium</taxon>
    </lineage>
</organism>
<sequence>METIGFSTGSLGRSDFHAALDVLGEHPVGAVELSALRSHELRPLLAAIPRLDLSRYSHVSIHAPSTFSADEEREIAMLLAPWAARGWSIVVHPDAIRDFGLWAELGPGLSIENMDVRKPCGRNTGELEAIFARLPDAGFCFDIAHAWQFDPSMREAARLLEAFAHRLSHVHLSELDARSRHVRLSDAGVRAFQPLASLISPEVPVIIESEVEAWEVASELGMCLQATGRELAVV</sequence>
<keyword evidence="3" id="KW-1185">Reference proteome</keyword>
<dbReference type="InterPro" id="IPR013022">
    <property type="entry name" value="Xyl_isomerase-like_TIM-brl"/>
</dbReference>